<proteinExistence type="predicted"/>
<protein>
    <submittedName>
        <fullName evidence="3">Uncharacterized protein</fullName>
    </submittedName>
</protein>
<reference evidence="3 4" key="1">
    <citation type="submission" date="2019-05" db="EMBL/GenBank/DDBJ databases">
        <title>Another draft genome of Portunus trituberculatus and its Hox gene families provides insights of decapod evolution.</title>
        <authorList>
            <person name="Jeong J.-H."/>
            <person name="Song I."/>
            <person name="Kim S."/>
            <person name="Choi T."/>
            <person name="Kim D."/>
            <person name="Ryu S."/>
            <person name="Kim W."/>
        </authorList>
    </citation>
    <scope>NUCLEOTIDE SEQUENCE [LARGE SCALE GENOMIC DNA]</scope>
    <source>
        <tissue evidence="3">Muscle</tissue>
    </source>
</reference>
<evidence type="ECO:0000256" key="2">
    <source>
        <dbReference type="SAM" id="Phobius"/>
    </source>
</evidence>
<feature type="region of interest" description="Disordered" evidence="1">
    <location>
        <begin position="1"/>
        <end position="48"/>
    </location>
</feature>
<keyword evidence="4" id="KW-1185">Reference proteome</keyword>
<dbReference type="AlphaFoldDB" id="A0A5B7EYX3"/>
<dbReference type="Proteomes" id="UP000324222">
    <property type="component" value="Unassembled WGS sequence"/>
</dbReference>
<evidence type="ECO:0000313" key="3">
    <source>
        <dbReference type="EMBL" id="MPC37524.1"/>
    </source>
</evidence>
<accession>A0A5B7EYX3</accession>
<organism evidence="3 4">
    <name type="scientific">Portunus trituberculatus</name>
    <name type="common">Swimming crab</name>
    <name type="synonym">Neptunus trituberculatus</name>
    <dbReference type="NCBI Taxonomy" id="210409"/>
    <lineage>
        <taxon>Eukaryota</taxon>
        <taxon>Metazoa</taxon>
        <taxon>Ecdysozoa</taxon>
        <taxon>Arthropoda</taxon>
        <taxon>Crustacea</taxon>
        <taxon>Multicrustacea</taxon>
        <taxon>Malacostraca</taxon>
        <taxon>Eumalacostraca</taxon>
        <taxon>Eucarida</taxon>
        <taxon>Decapoda</taxon>
        <taxon>Pleocyemata</taxon>
        <taxon>Brachyura</taxon>
        <taxon>Eubrachyura</taxon>
        <taxon>Portunoidea</taxon>
        <taxon>Portunidae</taxon>
        <taxon>Portuninae</taxon>
        <taxon>Portunus</taxon>
    </lineage>
</organism>
<keyword evidence="2" id="KW-0812">Transmembrane</keyword>
<evidence type="ECO:0000256" key="1">
    <source>
        <dbReference type="SAM" id="MobiDB-lite"/>
    </source>
</evidence>
<name>A0A5B7EYX3_PORTR</name>
<comment type="caution">
    <text evidence="3">The sequence shown here is derived from an EMBL/GenBank/DDBJ whole genome shotgun (WGS) entry which is preliminary data.</text>
</comment>
<keyword evidence="2" id="KW-0472">Membrane</keyword>
<keyword evidence="2" id="KW-1133">Transmembrane helix</keyword>
<feature type="compositionally biased region" description="Basic and acidic residues" evidence="1">
    <location>
        <begin position="1"/>
        <end position="24"/>
    </location>
</feature>
<evidence type="ECO:0000313" key="4">
    <source>
        <dbReference type="Proteomes" id="UP000324222"/>
    </source>
</evidence>
<dbReference type="EMBL" id="VSRR010003805">
    <property type="protein sequence ID" value="MPC37524.1"/>
    <property type="molecule type" value="Genomic_DNA"/>
</dbReference>
<feature type="transmembrane region" description="Helical" evidence="2">
    <location>
        <begin position="59"/>
        <end position="77"/>
    </location>
</feature>
<sequence length="90" mass="10177">MGRRELEFEVERRREDRTPVRETEPDSDSEDEGASGGNGGGGKSTFSSWLNNPRTMDNMSYFVIAQTFVIVLSYGIPHMIKFWAAIKGLF</sequence>
<feature type="compositionally biased region" description="Gly residues" evidence="1">
    <location>
        <begin position="34"/>
        <end position="43"/>
    </location>
</feature>
<gene>
    <name evidence="3" type="ORF">E2C01_031007</name>
</gene>